<gene>
    <name evidence="1" type="ORF">ACJIZ3_010683</name>
</gene>
<sequence>MNYSLSEEQLVSRALDGDSGCGPLQLKVHMISCILQPLVVLETQWSRSSTSGGTRGGPRRNRESRLPMISCLLPNSPLSSFGDEENHANFELCLELLEGHMGRD</sequence>
<dbReference type="Proteomes" id="UP001634393">
    <property type="component" value="Unassembled WGS sequence"/>
</dbReference>
<organism evidence="1 2">
    <name type="scientific">Penstemon smallii</name>
    <dbReference type="NCBI Taxonomy" id="265156"/>
    <lineage>
        <taxon>Eukaryota</taxon>
        <taxon>Viridiplantae</taxon>
        <taxon>Streptophyta</taxon>
        <taxon>Embryophyta</taxon>
        <taxon>Tracheophyta</taxon>
        <taxon>Spermatophyta</taxon>
        <taxon>Magnoliopsida</taxon>
        <taxon>eudicotyledons</taxon>
        <taxon>Gunneridae</taxon>
        <taxon>Pentapetalae</taxon>
        <taxon>asterids</taxon>
        <taxon>lamiids</taxon>
        <taxon>Lamiales</taxon>
        <taxon>Plantaginaceae</taxon>
        <taxon>Cheloneae</taxon>
        <taxon>Penstemon</taxon>
    </lineage>
</organism>
<accession>A0ABD3UIL4</accession>
<comment type="caution">
    <text evidence="1">The sequence shown here is derived from an EMBL/GenBank/DDBJ whole genome shotgun (WGS) entry which is preliminary data.</text>
</comment>
<keyword evidence="2" id="KW-1185">Reference proteome</keyword>
<dbReference type="AlphaFoldDB" id="A0ABD3UIL4"/>
<protein>
    <submittedName>
        <fullName evidence="1">Uncharacterized protein</fullName>
    </submittedName>
</protein>
<evidence type="ECO:0000313" key="1">
    <source>
        <dbReference type="EMBL" id="KAL3848801.1"/>
    </source>
</evidence>
<reference evidence="1 2" key="1">
    <citation type="submission" date="2024-12" db="EMBL/GenBank/DDBJ databases">
        <title>The unique morphological basis and parallel evolutionary history of personate flowers in Penstemon.</title>
        <authorList>
            <person name="Depatie T.H."/>
            <person name="Wessinger C.A."/>
        </authorList>
    </citation>
    <scope>NUCLEOTIDE SEQUENCE [LARGE SCALE GENOMIC DNA]</scope>
    <source>
        <strain evidence="1">WTNN_2</strain>
        <tissue evidence="1">Leaf</tissue>
    </source>
</reference>
<dbReference type="EMBL" id="JBJXBP010000001">
    <property type="protein sequence ID" value="KAL3848801.1"/>
    <property type="molecule type" value="Genomic_DNA"/>
</dbReference>
<proteinExistence type="predicted"/>
<evidence type="ECO:0000313" key="2">
    <source>
        <dbReference type="Proteomes" id="UP001634393"/>
    </source>
</evidence>
<name>A0ABD3UIL4_9LAMI</name>